<dbReference type="InterPro" id="IPR036875">
    <property type="entry name" value="Znf_CCHC_sf"/>
</dbReference>
<evidence type="ECO:0000259" key="3">
    <source>
        <dbReference type="PROSITE" id="PS50158"/>
    </source>
</evidence>
<feature type="region of interest" description="Disordered" evidence="2">
    <location>
        <begin position="192"/>
        <end position="240"/>
    </location>
</feature>
<feature type="compositionally biased region" description="Polar residues" evidence="2">
    <location>
        <begin position="224"/>
        <end position="240"/>
    </location>
</feature>
<proteinExistence type="predicted"/>
<evidence type="ECO:0000256" key="1">
    <source>
        <dbReference type="PROSITE-ProRule" id="PRU00047"/>
    </source>
</evidence>
<feature type="region of interest" description="Disordered" evidence="2">
    <location>
        <begin position="268"/>
        <end position="343"/>
    </location>
</feature>
<comment type="caution">
    <text evidence="4">The sequence shown here is derived from an EMBL/GenBank/DDBJ whole genome shotgun (WGS) entry which is preliminary data.</text>
</comment>
<dbReference type="Proteomes" id="UP000830375">
    <property type="component" value="Unassembled WGS sequence"/>
</dbReference>
<feature type="compositionally biased region" description="Basic residues" evidence="2">
    <location>
        <begin position="307"/>
        <end position="319"/>
    </location>
</feature>
<accession>A0ABQ8M145</accession>
<keyword evidence="1" id="KW-0479">Metal-binding</keyword>
<dbReference type="PROSITE" id="PS50158">
    <property type="entry name" value="ZF_CCHC"/>
    <property type="match status" value="1"/>
</dbReference>
<evidence type="ECO:0000256" key="2">
    <source>
        <dbReference type="SAM" id="MobiDB-lite"/>
    </source>
</evidence>
<keyword evidence="5" id="KW-1185">Reference proteome</keyword>
<feature type="compositionally biased region" description="Basic and acidic residues" evidence="2">
    <location>
        <begin position="293"/>
        <end position="302"/>
    </location>
</feature>
<feature type="domain" description="CCHC-type" evidence="3">
    <location>
        <begin position="172"/>
        <end position="188"/>
    </location>
</feature>
<sequence>MTSGTRSLDFLTRRHGVKIVSKASVEDCSLAVGEVVGCENVMSASRMNNAVVVFLRTTELTNILVESGVVIDSAFVPVLPLSLPSKKVILSNVPPFIKNDVLAQMLERYGKLISPIKMIQIGCKSPLLKHVVSFRRFVYMVLNDSTGELDLTFNLKHDEFNYVIFATTNNMKCLNCGDFGHFVRACPRKEDRSKQNASSALTEKTGVVEGETVREELPAASDAVGQNSAETSNDVNPTDSSGVVAASNEMGGEGLTVMAMDKAPVVNKTQSTDGLGDVQNSDKSQVMELEGDQDLKEQDECVFKTPQQRRMKQRHYSKPKRAENVDLSQTDTESETDLSECFL</sequence>
<keyword evidence="1" id="KW-0862">Zinc</keyword>
<dbReference type="SMART" id="SM00343">
    <property type="entry name" value="ZnF_C2HC"/>
    <property type="match status" value="1"/>
</dbReference>
<dbReference type="InterPro" id="IPR001878">
    <property type="entry name" value="Znf_CCHC"/>
</dbReference>
<feature type="compositionally biased region" description="Acidic residues" evidence="2">
    <location>
        <begin position="332"/>
        <end position="343"/>
    </location>
</feature>
<reference evidence="4 5" key="1">
    <citation type="submission" date="2022-01" db="EMBL/GenBank/DDBJ databases">
        <title>A high-quality chromosome-level genome assembly of rohu carp, Labeo rohita.</title>
        <authorList>
            <person name="Arick M.A. II"/>
            <person name="Hsu C.-Y."/>
            <person name="Magbanua Z."/>
            <person name="Pechanova O."/>
            <person name="Grover C."/>
            <person name="Miller E."/>
            <person name="Thrash A."/>
            <person name="Ezzel L."/>
            <person name="Alam S."/>
            <person name="Benzie J."/>
            <person name="Hamilton M."/>
            <person name="Karsi A."/>
            <person name="Lawrence M.L."/>
            <person name="Peterson D.G."/>
        </authorList>
    </citation>
    <scope>NUCLEOTIDE SEQUENCE [LARGE SCALE GENOMIC DNA]</scope>
    <source>
        <strain evidence="5">BAU-BD-2019</strain>
        <tissue evidence="4">Blood</tissue>
    </source>
</reference>
<evidence type="ECO:0000313" key="5">
    <source>
        <dbReference type="Proteomes" id="UP000830375"/>
    </source>
</evidence>
<dbReference type="EMBL" id="JACTAM010000015">
    <property type="protein sequence ID" value="KAI2656615.1"/>
    <property type="molecule type" value="Genomic_DNA"/>
</dbReference>
<keyword evidence="1" id="KW-0863">Zinc-finger</keyword>
<feature type="compositionally biased region" description="Polar residues" evidence="2">
    <location>
        <begin position="268"/>
        <end position="284"/>
    </location>
</feature>
<name>A0ABQ8M145_LABRO</name>
<protein>
    <submittedName>
        <fullName evidence="4">Transposon TX1 uncharacterized 82 kDa protein</fullName>
    </submittedName>
</protein>
<evidence type="ECO:0000313" key="4">
    <source>
        <dbReference type="EMBL" id="KAI2656615.1"/>
    </source>
</evidence>
<organism evidence="4 5">
    <name type="scientific">Labeo rohita</name>
    <name type="common">Indian major carp</name>
    <name type="synonym">Cyprinus rohita</name>
    <dbReference type="NCBI Taxonomy" id="84645"/>
    <lineage>
        <taxon>Eukaryota</taxon>
        <taxon>Metazoa</taxon>
        <taxon>Chordata</taxon>
        <taxon>Craniata</taxon>
        <taxon>Vertebrata</taxon>
        <taxon>Euteleostomi</taxon>
        <taxon>Actinopterygii</taxon>
        <taxon>Neopterygii</taxon>
        <taxon>Teleostei</taxon>
        <taxon>Ostariophysi</taxon>
        <taxon>Cypriniformes</taxon>
        <taxon>Cyprinidae</taxon>
        <taxon>Labeoninae</taxon>
        <taxon>Labeonini</taxon>
        <taxon>Labeo</taxon>
    </lineage>
</organism>
<dbReference type="Gene3D" id="4.10.60.10">
    <property type="entry name" value="Zinc finger, CCHC-type"/>
    <property type="match status" value="1"/>
</dbReference>
<gene>
    <name evidence="4" type="ORF">H4Q32_029824</name>
</gene>
<dbReference type="SUPFAM" id="SSF57756">
    <property type="entry name" value="Retrovirus zinc finger-like domains"/>
    <property type="match status" value="1"/>
</dbReference>